<accession>A0A0E3KP49</accession>
<sequence length="123" mass="14552">MEDGKIKNTITRSFELQDYRIEGTEFSGFWADLLSKEELVVEVNYIPENKKVFSSEEIEKLVLEICNKCDSFEAQLPENIRCEATFKNLGKKIYKAGQPDFELEPRELEELQVAYRFYVEYYI</sequence>
<name>A0A0E3KP49_METTT</name>
<dbReference type="AlphaFoldDB" id="A0A0E3KP49"/>
<organism evidence="1 2">
    <name type="scientific">Methanosarcina thermophila (strain ATCC 43570 / DSM 1825 / OCM 12 / VKM B-1830 / TM-1)</name>
    <dbReference type="NCBI Taxonomy" id="523844"/>
    <lineage>
        <taxon>Archaea</taxon>
        <taxon>Methanobacteriati</taxon>
        <taxon>Methanobacteriota</taxon>
        <taxon>Stenosarchaea group</taxon>
        <taxon>Methanomicrobia</taxon>
        <taxon>Methanosarcinales</taxon>
        <taxon>Methanosarcinaceae</taxon>
        <taxon>Methanosarcina</taxon>
    </lineage>
</organism>
<reference evidence="1 2" key="1">
    <citation type="submission" date="2014-07" db="EMBL/GenBank/DDBJ databases">
        <title>Methanogenic archaea and the global carbon cycle.</title>
        <authorList>
            <person name="Henriksen J.R."/>
            <person name="Luke J."/>
            <person name="Reinhart S."/>
            <person name="Benedict M.N."/>
            <person name="Youngblut N.D."/>
            <person name="Metcalf M.E."/>
            <person name="Whitaker R.J."/>
            <person name="Metcalf W.W."/>
        </authorList>
    </citation>
    <scope>NUCLEOTIDE SEQUENCE [LARGE SCALE GENOMIC DNA]</scope>
    <source>
        <strain evidence="2">ATCC 43570 / DSM 1825 / OCM 12 / VKM B-1830 / TM-1</strain>
    </source>
</reference>
<dbReference type="RefSeq" id="WP_048166681.1">
    <property type="nucleotide sequence ID" value="NZ_CP009501.1"/>
</dbReference>
<dbReference type="PATRIC" id="fig|523844.20.peg.993"/>
<dbReference type="KEGG" id="mthr:MSTHT_0779"/>
<protein>
    <submittedName>
        <fullName evidence="1">Uncharacterized protein</fullName>
    </submittedName>
</protein>
<dbReference type="EMBL" id="CP009501">
    <property type="protein sequence ID" value="AKB12537.1"/>
    <property type="molecule type" value="Genomic_DNA"/>
</dbReference>
<evidence type="ECO:0000313" key="1">
    <source>
        <dbReference type="EMBL" id="AKB12537.1"/>
    </source>
</evidence>
<proteinExistence type="predicted"/>
<dbReference type="Proteomes" id="UP000066529">
    <property type="component" value="Chromosome"/>
</dbReference>
<dbReference type="OrthoDB" id="139886at2157"/>
<dbReference type="HOGENOM" id="CLU_157014_0_0_2"/>
<evidence type="ECO:0000313" key="2">
    <source>
        <dbReference type="Proteomes" id="UP000066529"/>
    </source>
</evidence>
<gene>
    <name evidence="1" type="ORF">MSTHT_0779</name>
</gene>
<dbReference type="GeneID" id="41603874"/>